<dbReference type="InterPro" id="IPR005467">
    <property type="entry name" value="His_kinase_dom"/>
</dbReference>
<dbReference type="SUPFAM" id="SSF55874">
    <property type="entry name" value="ATPase domain of HSP90 chaperone/DNA topoisomerase II/histidine kinase"/>
    <property type="match status" value="1"/>
</dbReference>
<evidence type="ECO:0000256" key="8">
    <source>
        <dbReference type="ARBA" id="ARBA00022490"/>
    </source>
</evidence>
<evidence type="ECO:0000256" key="5">
    <source>
        <dbReference type="ARBA" id="ARBA00012438"/>
    </source>
</evidence>
<gene>
    <name evidence="24" type="ORF">BJ992_001999</name>
</gene>
<dbReference type="Gene3D" id="3.30.565.10">
    <property type="entry name" value="Histidine kinase-like ATPase, C-terminal domain"/>
    <property type="match status" value="1"/>
</dbReference>
<dbReference type="InterPro" id="IPR011712">
    <property type="entry name" value="Sig_transdc_His_kin_sub3_dim/P"/>
</dbReference>
<dbReference type="EMBL" id="JACHIU010000001">
    <property type="protein sequence ID" value="MBB6472568.1"/>
    <property type="molecule type" value="Genomic_DNA"/>
</dbReference>
<keyword evidence="13 24" id="KW-0418">Kinase</keyword>
<comment type="caution">
    <text evidence="24">The sequence shown here is derived from an EMBL/GenBank/DDBJ whole genome shotgun (WGS) entry which is preliminary data.</text>
</comment>
<dbReference type="RefSeq" id="WP_184979729.1">
    <property type="nucleotide sequence ID" value="NZ_BAAALO010000037.1"/>
</dbReference>
<dbReference type="PROSITE" id="PS50109">
    <property type="entry name" value="HIS_KIN"/>
    <property type="match status" value="1"/>
</dbReference>
<organism evidence="24 25">
    <name type="scientific">Sphaerisporangium rubeum</name>
    <dbReference type="NCBI Taxonomy" id="321317"/>
    <lineage>
        <taxon>Bacteria</taxon>
        <taxon>Bacillati</taxon>
        <taxon>Actinomycetota</taxon>
        <taxon>Actinomycetes</taxon>
        <taxon>Streptosporangiales</taxon>
        <taxon>Streptosporangiaceae</taxon>
        <taxon>Sphaerisporangium</taxon>
    </lineage>
</organism>
<keyword evidence="16" id="KW-0902">Two-component regulatory system</keyword>
<dbReference type="Gene3D" id="1.20.5.1930">
    <property type="match status" value="1"/>
</dbReference>
<dbReference type="GO" id="GO:0046872">
    <property type="term" value="F:metal ion binding"/>
    <property type="evidence" value="ECO:0007669"/>
    <property type="project" value="UniProtKB-KW"/>
</dbReference>
<keyword evidence="17" id="KW-0411">Iron-sulfur</keyword>
<keyword evidence="7" id="KW-0004">4Fe-4S</keyword>
<keyword evidence="8" id="KW-0963">Cytoplasm</keyword>
<evidence type="ECO:0000259" key="22">
    <source>
        <dbReference type="PROSITE" id="PS50109"/>
    </source>
</evidence>
<comment type="subcellular location">
    <subcellularLocation>
        <location evidence="4">Cytoplasm</location>
    </subcellularLocation>
    <subcellularLocation>
        <location evidence="3">Membrane</location>
    </subcellularLocation>
</comment>
<dbReference type="Gene3D" id="6.10.340.10">
    <property type="match status" value="1"/>
</dbReference>
<evidence type="ECO:0000256" key="6">
    <source>
        <dbReference type="ARBA" id="ARBA00017322"/>
    </source>
</evidence>
<evidence type="ECO:0000256" key="12">
    <source>
        <dbReference type="ARBA" id="ARBA00022723"/>
    </source>
</evidence>
<evidence type="ECO:0000256" key="19">
    <source>
        <dbReference type="ARBA" id="ARBA00030800"/>
    </source>
</evidence>
<evidence type="ECO:0000256" key="17">
    <source>
        <dbReference type="ARBA" id="ARBA00023014"/>
    </source>
</evidence>
<dbReference type="AlphaFoldDB" id="A0A7X0ICP3"/>
<dbReference type="Pfam" id="PF02518">
    <property type="entry name" value="HATPase_c"/>
    <property type="match status" value="1"/>
</dbReference>
<dbReference type="Pfam" id="PF07730">
    <property type="entry name" value="HisKA_3"/>
    <property type="match status" value="1"/>
</dbReference>
<dbReference type="GO" id="GO:0000155">
    <property type="term" value="F:phosphorelay sensor kinase activity"/>
    <property type="evidence" value="ECO:0007669"/>
    <property type="project" value="InterPro"/>
</dbReference>
<dbReference type="SUPFAM" id="SSF158472">
    <property type="entry name" value="HAMP domain-like"/>
    <property type="match status" value="1"/>
</dbReference>
<evidence type="ECO:0000256" key="18">
    <source>
        <dbReference type="ARBA" id="ARBA00024827"/>
    </source>
</evidence>
<keyword evidence="25" id="KW-1185">Reference proteome</keyword>
<evidence type="ECO:0000256" key="9">
    <source>
        <dbReference type="ARBA" id="ARBA00022553"/>
    </source>
</evidence>
<accession>A0A7X0ICP3</accession>
<keyword evidence="15" id="KW-0408">Iron</keyword>
<evidence type="ECO:0000256" key="10">
    <source>
        <dbReference type="ARBA" id="ARBA00022679"/>
    </source>
</evidence>
<proteinExistence type="predicted"/>
<feature type="transmembrane region" description="Helical" evidence="21">
    <location>
        <begin position="12"/>
        <end position="34"/>
    </location>
</feature>
<comment type="cofactor">
    <cofactor evidence="2">
        <name>[4Fe-4S] cluster</name>
        <dbReference type="ChEBI" id="CHEBI:49883"/>
    </cofactor>
</comment>
<dbReference type="CDD" id="cd06225">
    <property type="entry name" value="HAMP"/>
    <property type="match status" value="1"/>
</dbReference>
<evidence type="ECO:0000256" key="14">
    <source>
        <dbReference type="ARBA" id="ARBA00022989"/>
    </source>
</evidence>
<evidence type="ECO:0000256" key="2">
    <source>
        <dbReference type="ARBA" id="ARBA00001966"/>
    </source>
</evidence>
<evidence type="ECO:0000256" key="16">
    <source>
        <dbReference type="ARBA" id="ARBA00023012"/>
    </source>
</evidence>
<evidence type="ECO:0000256" key="15">
    <source>
        <dbReference type="ARBA" id="ARBA00023004"/>
    </source>
</evidence>
<keyword evidence="9" id="KW-0597">Phosphoprotein</keyword>
<evidence type="ECO:0000256" key="4">
    <source>
        <dbReference type="ARBA" id="ARBA00004496"/>
    </source>
</evidence>
<feature type="domain" description="Histidine kinase" evidence="22">
    <location>
        <begin position="319"/>
        <end position="510"/>
    </location>
</feature>
<evidence type="ECO:0000256" key="7">
    <source>
        <dbReference type="ARBA" id="ARBA00022485"/>
    </source>
</evidence>
<dbReference type="EC" id="2.7.13.3" evidence="5"/>
<dbReference type="InterPro" id="IPR036890">
    <property type="entry name" value="HATPase_C_sf"/>
</dbReference>
<dbReference type="PANTHER" id="PTHR24421">
    <property type="entry name" value="NITRATE/NITRITE SENSOR PROTEIN NARX-RELATED"/>
    <property type="match status" value="1"/>
</dbReference>
<comment type="function">
    <text evidence="18">Member of the two-component regulatory system NreB/NreC involved in the control of dissimilatory nitrate/nitrite reduction in response to oxygen. NreB functions as a direct oxygen sensor histidine kinase which is autophosphorylated, in the absence of oxygen, probably at the conserved histidine residue, and transfers its phosphate group probably to a conserved aspartate residue of NreC. NreB/NreC activates the expression of the nitrate (narGHJI) and nitrite (nir) reductase operons, as well as the putative nitrate transporter gene narT.</text>
</comment>
<dbReference type="GO" id="GO:0016020">
    <property type="term" value="C:membrane"/>
    <property type="evidence" value="ECO:0007669"/>
    <property type="project" value="UniProtKB-SubCell"/>
</dbReference>
<evidence type="ECO:0000256" key="1">
    <source>
        <dbReference type="ARBA" id="ARBA00000085"/>
    </source>
</evidence>
<dbReference type="PROSITE" id="PS50885">
    <property type="entry name" value="HAMP"/>
    <property type="match status" value="1"/>
</dbReference>
<evidence type="ECO:0000259" key="23">
    <source>
        <dbReference type="PROSITE" id="PS50885"/>
    </source>
</evidence>
<dbReference type="GO" id="GO:0005737">
    <property type="term" value="C:cytoplasm"/>
    <property type="evidence" value="ECO:0007669"/>
    <property type="project" value="UniProtKB-SubCell"/>
</dbReference>
<dbReference type="SMART" id="SM00387">
    <property type="entry name" value="HATPase_c"/>
    <property type="match status" value="1"/>
</dbReference>
<feature type="domain" description="HAMP" evidence="23">
    <location>
        <begin position="250"/>
        <end position="302"/>
    </location>
</feature>
<evidence type="ECO:0000256" key="3">
    <source>
        <dbReference type="ARBA" id="ARBA00004370"/>
    </source>
</evidence>
<evidence type="ECO:0000256" key="13">
    <source>
        <dbReference type="ARBA" id="ARBA00022777"/>
    </source>
</evidence>
<feature type="region of interest" description="Disordered" evidence="20">
    <location>
        <begin position="168"/>
        <end position="195"/>
    </location>
</feature>
<keyword evidence="10" id="KW-0808">Transferase</keyword>
<feature type="transmembrane region" description="Helical" evidence="21">
    <location>
        <begin position="226"/>
        <end position="248"/>
    </location>
</feature>
<evidence type="ECO:0000256" key="21">
    <source>
        <dbReference type="SAM" id="Phobius"/>
    </source>
</evidence>
<dbReference type="InterPro" id="IPR003660">
    <property type="entry name" value="HAMP_dom"/>
</dbReference>
<dbReference type="PANTHER" id="PTHR24421:SF61">
    <property type="entry name" value="OXYGEN SENSOR HISTIDINE KINASE NREB"/>
    <property type="match status" value="1"/>
</dbReference>
<protein>
    <recommendedName>
        <fullName evidence="6">Oxygen sensor histidine kinase NreB</fullName>
        <ecNumber evidence="5">2.7.13.3</ecNumber>
    </recommendedName>
    <alternativeName>
        <fullName evidence="19">Nitrogen regulation protein B</fullName>
    </alternativeName>
</protein>
<evidence type="ECO:0000313" key="25">
    <source>
        <dbReference type="Proteomes" id="UP000555564"/>
    </source>
</evidence>
<comment type="catalytic activity">
    <reaction evidence="1">
        <text>ATP + protein L-histidine = ADP + protein N-phospho-L-histidine.</text>
        <dbReference type="EC" id="2.7.13.3"/>
    </reaction>
</comment>
<dbReference type="Pfam" id="PF00672">
    <property type="entry name" value="HAMP"/>
    <property type="match status" value="1"/>
</dbReference>
<dbReference type="GO" id="GO:0051539">
    <property type="term" value="F:4 iron, 4 sulfur cluster binding"/>
    <property type="evidence" value="ECO:0007669"/>
    <property type="project" value="UniProtKB-KW"/>
</dbReference>
<keyword evidence="14 21" id="KW-1133">Transmembrane helix</keyword>
<dbReference type="InterPro" id="IPR050482">
    <property type="entry name" value="Sensor_HK_TwoCompSys"/>
</dbReference>
<dbReference type="InterPro" id="IPR003594">
    <property type="entry name" value="HATPase_dom"/>
</dbReference>
<dbReference type="PRINTS" id="PR00344">
    <property type="entry name" value="BCTRLSENSOR"/>
</dbReference>
<keyword evidence="12" id="KW-0479">Metal-binding</keyword>
<sequence>MWRFGLRSRMAASYVLVTAAAVLIVESVLLGLMVTSESRSDLVRRVQNQAGRDAKVIGATLGKVNVFAPGLSQWGVLAMAAKNSSAETGFGDRDGKRRELPFDSTSGAVEVLTDATGRVVTGTADDVYPPGVVLSASRSQLPQGTGGKGVTPLGLAVWWMSPVLAGSGPLDKDGEPGVPDPVGPADGRTGAATGKPTETFRTVGYVYVQAPADLRVVPLTDSVGPLLAPGLLVLALVVPVGVVFGMLSTRRLIVRVTRLAAVTSAVAEGDFTRRVAVRGDDEVGRLEDGFNRMTDRLGAAVAAERHAATAEARQAERARIARELHDSISQDLFSLSLLAAGLRLAAPAALGREAEAMERTAARTMREMQALLLELRPVALEDAGLVPALEELCRAYESRLGVTVRTVLEEVVLPPAAEHALLRLTQEALGNAVRHGSPRVVEVRLSGAPGAVRLRIADDGRGFDPDRPSPGHGMGLKLMRERMAELGGTFEVAGEPGAGTVVSASVPLPGHVAAR</sequence>
<dbReference type="InterPro" id="IPR004358">
    <property type="entry name" value="Sig_transdc_His_kin-like_C"/>
</dbReference>
<dbReference type="CDD" id="cd16917">
    <property type="entry name" value="HATPase_UhpB-NarQ-NarX-like"/>
    <property type="match status" value="1"/>
</dbReference>
<reference evidence="24 25" key="1">
    <citation type="submission" date="2020-08" db="EMBL/GenBank/DDBJ databases">
        <title>Sequencing the genomes of 1000 actinobacteria strains.</title>
        <authorList>
            <person name="Klenk H.-P."/>
        </authorList>
    </citation>
    <scope>NUCLEOTIDE SEQUENCE [LARGE SCALE GENOMIC DNA]</scope>
    <source>
        <strain evidence="24 25">DSM 44936</strain>
    </source>
</reference>
<dbReference type="SMART" id="SM00304">
    <property type="entry name" value="HAMP"/>
    <property type="match status" value="1"/>
</dbReference>
<evidence type="ECO:0000313" key="24">
    <source>
        <dbReference type="EMBL" id="MBB6472568.1"/>
    </source>
</evidence>
<keyword evidence="11 21" id="KW-0812">Transmembrane</keyword>
<evidence type="ECO:0000256" key="11">
    <source>
        <dbReference type="ARBA" id="ARBA00022692"/>
    </source>
</evidence>
<evidence type="ECO:0000256" key="20">
    <source>
        <dbReference type="SAM" id="MobiDB-lite"/>
    </source>
</evidence>
<dbReference type="GO" id="GO:0046983">
    <property type="term" value="F:protein dimerization activity"/>
    <property type="evidence" value="ECO:0007669"/>
    <property type="project" value="InterPro"/>
</dbReference>
<name>A0A7X0ICP3_9ACTN</name>
<dbReference type="Proteomes" id="UP000555564">
    <property type="component" value="Unassembled WGS sequence"/>
</dbReference>
<keyword evidence="21" id="KW-0472">Membrane</keyword>